<evidence type="ECO:0000256" key="3">
    <source>
        <dbReference type="ARBA" id="ARBA00022989"/>
    </source>
</evidence>
<evidence type="ECO:0000313" key="6">
    <source>
        <dbReference type="EMBL" id="CAK8679094.1"/>
    </source>
</evidence>
<gene>
    <name evidence="6" type="ORF">CVLEPA_LOCUS9359</name>
</gene>
<protein>
    <recommendedName>
        <fullName evidence="5">Protein-S-isoprenylcysteine O-methyltransferase</fullName>
        <ecNumber evidence="5">2.1.1.100</ecNumber>
    </recommendedName>
</protein>
<evidence type="ECO:0000256" key="2">
    <source>
        <dbReference type="ARBA" id="ARBA00022692"/>
    </source>
</evidence>
<name>A0ABP0FHD4_CLALP</name>
<sequence>MAMVTSGVYGLVRHPSYTGWFIWSISTQAGGSMGTPKDSFFQILEQKRLKFDYTTIRFDSFGVAYLFRQYYCRDTSDVRKQICIGPVNLPLNELTNGSSGDSRINKPPMTYTF</sequence>
<reference evidence="6 7" key="1">
    <citation type="submission" date="2024-02" db="EMBL/GenBank/DDBJ databases">
        <authorList>
            <person name="Daric V."/>
            <person name="Darras S."/>
        </authorList>
    </citation>
    <scope>NUCLEOTIDE SEQUENCE [LARGE SCALE GENOMIC DNA]</scope>
</reference>
<comment type="catalytic activity">
    <reaction evidence="5">
        <text>[protein]-C-terminal S-[(2E,6E)-farnesyl]-L-cysteine + S-adenosyl-L-methionine = [protein]-C-terminal S-[(2E,6E)-farnesyl]-L-cysteine methyl ester + S-adenosyl-L-homocysteine</text>
        <dbReference type="Rhea" id="RHEA:21672"/>
        <dbReference type="Rhea" id="RHEA-COMP:12125"/>
        <dbReference type="Rhea" id="RHEA-COMP:12126"/>
        <dbReference type="ChEBI" id="CHEBI:57856"/>
        <dbReference type="ChEBI" id="CHEBI:59789"/>
        <dbReference type="ChEBI" id="CHEBI:90510"/>
        <dbReference type="ChEBI" id="CHEBI:90511"/>
        <dbReference type="EC" id="2.1.1.100"/>
    </reaction>
</comment>
<evidence type="ECO:0000313" key="7">
    <source>
        <dbReference type="Proteomes" id="UP001642483"/>
    </source>
</evidence>
<dbReference type="Pfam" id="PF04140">
    <property type="entry name" value="ICMT"/>
    <property type="match status" value="1"/>
</dbReference>
<comment type="caution">
    <text evidence="6">The sequence shown here is derived from an EMBL/GenBank/DDBJ whole genome shotgun (WGS) entry which is preliminary data.</text>
</comment>
<accession>A0ABP0FHD4</accession>
<comment type="subcellular location">
    <subcellularLocation>
        <location evidence="5">Endoplasmic reticulum membrane</location>
        <topology evidence="5">Multi-pass membrane protein</topology>
    </subcellularLocation>
    <subcellularLocation>
        <location evidence="1">Membrane</location>
        <topology evidence="1">Multi-pass membrane protein</topology>
    </subcellularLocation>
</comment>
<keyword evidence="7" id="KW-1185">Reference proteome</keyword>
<evidence type="ECO:0000256" key="4">
    <source>
        <dbReference type="ARBA" id="ARBA00023136"/>
    </source>
</evidence>
<comment type="similarity">
    <text evidence="5">Belongs to the class VI-like SAM-binding methyltransferase superfamily. Isoprenylcysteine carboxyl methyltransferase family.</text>
</comment>
<evidence type="ECO:0000256" key="5">
    <source>
        <dbReference type="RuleBase" id="RU362022"/>
    </source>
</evidence>
<organism evidence="6 7">
    <name type="scientific">Clavelina lepadiformis</name>
    <name type="common">Light-bulb sea squirt</name>
    <name type="synonym">Ascidia lepadiformis</name>
    <dbReference type="NCBI Taxonomy" id="159417"/>
    <lineage>
        <taxon>Eukaryota</taxon>
        <taxon>Metazoa</taxon>
        <taxon>Chordata</taxon>
        <taxon>Tunicata</taxon>
        <taxon>Ascidiacea</taxon>
        <taxon>Aplousobranchia</taxon>
        <taxon>Clavelinidae</taxon>
        <taxon>Clavelina</taxon>
    </lineage>
</organism>
<dbReference type="EMBL" id="CAWYQH010000057">
    <property type="protein sequence ID" value="CAK8679094.1"/>
    <property type="molecule type" value="Genomic_DNA"/>
</dbReference>
<dbReference type="EC" id="2.1.1.100" evidence="5"/>
<keyword evidence="4" id="KW-0472">Membrane</keyword>
<keyword evidence="5" id="KW-0949">S-adenosyl-L-methionine</keyword>
<dbReference type="Gene3D" id="1.20.120.1630">
    <property type="match status" value="1"/>
</dbReference>
<keyword evidence="5" id="KW-0489">Methyltransferase</keyword>
<keyword evidence="5" id="KW-0256">Endoplasmic reticulum</keyword>
<keyword evidence="5" id="KW-0808">Transferase</keyword>
<keyword evidence="2" id="KW-0812">Transmembrane</keyword>
<dbReference type="InterPro" id="IPR007269">
    <property type="entry name" value="ICMT_MeTrfase"/>
</dbReference>
<dbReference type="Proteomes" id="UP001642483">
    <property type="component" value="Unassembled WGS sequence"/>
</dbReference>
<keyword evidence="3" id="KW-1133">Transmembrane helix</keyword>
<evidence type="ECO:0000256" key="1">
    <source>
        <dbReference type="ARBA" id="ARBA00004141"/>
    </source>
</evidence>
<proteinExistence type="inferred from homology"/>